<feature type="compositionally biased region" description="Basic residues" evidence="1">
    <location>
        <begin position="180"/>
        <end position="193"/>
    </location>
</feature>
<feature type="region of interest" description="Disordered" evidence="1">
    <location>
        <begin position="166"/>
        <end position="213"/>
    </location>
</feature>
<dbReference type="AlphaFoldDB" id="A0A813BZJ2"/>
<evidence type="ECO:0000313" key="2">
    <source>
        <dbReference type="EMBL" id="CAE7938005.1"/>
    </source>
</evidence>
<reference evidence="2" key="1">
    <citation type="submission" date="2021-02" db="EMBL/GenBank/DDBJ databases">
        <authorList>
            <person name="Dougan E. K."/>
            <person name="Rhodes N."/>
            <person name="Thang M."/>
            <person name="Chan C."/>
        </authorList>
    </citation>
    <scope>NUCLEOTIDE SEQUENCE</scope>
</reference>
<dbReference type="EMBL" id="CAJNJA010085253">
    <property type="protein sequence ID" value="CAE7938005.1"/>
    <property type="molecule type" value="Genomic_DNA"/>
</dbReference>
<keyword evidence="3" id="KW-1185">Reference proteome</keyword>
<name>A0A813BZJ2_9DINO</name>
<feature type="region of interest" description="Disordered" evidence="1">
    <location>
        <begin position="47"/>
        <end position="74"/>
    </location>
</feature>
<protein>
    <submittedName>
        <fullName evidence="2">Uncharacterized protein</fullName>
    </submittedName>
</protein>
<organism evidence="2 3">
    <name type="scientific">Symbiodinium necroappetens</name>
    <dbReference type="NCBI Taxonomy" id="1628268"/>
    <lineage>
        <taxon>Eukaryota</taxon>
        <taxon>Sar</taxon>
        <taxon>Alveolata</taxon>
        <taxon>Dinophyceae</taxon>
        <taxon>Suessiales</taxon>
        <taxon>Symbiodiniaceae</taxon>
        <taxon>Symbiodinium</taxon>
    </lineage>
</organism>
<dbReference type="Proteomes" id="UP000601435">
    <property type="component" value="Unassembled WGS sequence"/>
</dbReference>
<sequence length="246" mass="27307">MGSGRFRSSAEGLFIARLDARADHGGSVSALLHRTSEHQRNTFFKSISSLPGRQRRPARLPEPPEEGQISGPSQSCSEIEVQYAGFLLEPRPRRCQPGPGPAAGSTRNAGTCFNIASLEGQEMFGITIVGSATEKMGDTVKNCLVLMIYLAMETVEWQRLVMEQEEAMAQQPDSEEPPRPRRRSLTPLARRRVPRDGRELGREGRPWSPRAERDRSAGRGLRFFSKKMGGLCIGCFDEDNFDGMLL</sequence>
<feature type="compositionally biased region" description="Basic and acidic residues" evidence="1">
    <location>
        <begin position="194"/>
        <end position="213"/>
    </location>
</feature>
<evidence type="ECO:0000313" key="3">
    <source>
        <dbReference type="Proteomes" id="UP000601435"/>
    </source>
</evidence>
<comment type="caution">
    <text evidence="2">The sequence shown here is derived from an EMBL/GenBank/DDBJ whole genome shotgun (WGS) entry which is preliminary data.</text>
</comment>
<gene>
    <name evidence="2" type="ORF">SNEC2469_LOCUS32985</name>
</gene>
<evidence type="ECO:0000256" key="1">
    <source>
        <dbReference type="SAM" id="MobiDB-lite"/>
    </source>
</evidence>
<accession>A0A813BZJ2</accession>
<proteinExistence type="predicted"/>
<dbReference type="OrthoDB" id="10500522at2759"/>